<dbReference type="Ensembl" id="ENSLBET00000039833.1">
    <property type="protein sequence ID" value="ENSLBEP00000038263.1"/>
    <property type="gene ID" value="ENSLBEG00000028522.1"/>
</dbReference>
<dbReference type="PROSITE" id="PS50835">
    <property type="entry name" value="IG_LIKE"/>
    <property type="match status" value="1"/>
</dbReference>
<dbReference type="Pfam" id="PF07686">
    <property type="entry name" value="V-set"/>
    <property type="match status" value="1"/>
</dbReference>
<dbReference type="InterPro" id="IPR007110">
    <property type="entry name" value="Ig-like_dom"/>
</dbReference>
<reference evidence="3" key="1">
    <citation type="submission" date="2025-08" db="UniProtKB">
        <authorList>
            <consortium name="Ensembl"/>
        </authorList>
    </citation>
    <scope>IDENTIFICATION</scope>
</reference>
<dbReference type="GeneTree" id="ENSGT00940000177909"/>
<dbReference type="Proteomes" id="UP000261660">
    <property type="component" value="Unplaced"/>
</dbReference>
<evidence type="ECO:0000313" key="4">
    <source>
        <dbReference type="Proteomes" id="UP000261660"/>
    </source>
</evidence>
<dbReference type="SUPFAM" id="SSF48726">
    <property type="entry name" value="Immunoglobulin"/>
    <property type="match status" value="1"/>
</dbReference>
<feature type="region of interest" description="Disordered" evidence="1">
    <location>
        <begin position="131"/>
        <end position="150"/>
    </location>
</feature>
<keyword evidence="4" id="KW-1185">Reference proteome</keyword>
<organism evidence="3 4">
    <name type="scientific">Labrus bergylta</name>
    <name type="common">ballan wrasse</name>
    <dbReference type="NCBI Taxonomy" id="56723"/>
    <lineage>
        <taxon>Eukaryota</taxon>
        <taxon>Metazoa</taxon>
        <taxon>Chordata</taxon>
        <taxon>Craniata</taxon>
        <taxon>Vertebrata</taxon>
        <taxon>Euteleostomi</taxon>
        <taxon>Actinopterygii</taxon>
        <taxon>Neopterygii</taxon>
        <taxon>Teleostei</taxon>
        <taxon>Neoteleostei</taxon>
        <taxon>Acanthomorphata</taxon>
        <taxon>Eupercaria</taxon>
        <taxon>Labriformes</taxon>
        <taxon>Labridae</taxon>
        <taxon>Labrus</taxon>
    </lineage>
</organism>
<feature type="domain" description="Ig-like" evidence="2">
    <location>
        <begin position="22"/>
        <end position="121"/>
    </location>
</feature>
<accession>A0A3Q3H393</accession>
<proteinExistence type="predicted"/>
<protein>
    <recommendedName>
        <fullName evidence="2">Ig-like domain-containing protein</fullName>
    </recommendedName>
</protein>
<evidence type="ECO:0000259" key="2">
    <source>
        <dbReference type="PROSITE" id="PS50835"/>
    </source>
</evidence>
<dbReference type="InterPro" id="IPR013106">
    <property type="entry name" value="Ig_V-set"/>
</dbReference>
<evidence type="ECO:0000313" key="3">
    <source>
        <dbReference type="Ensembl" id="ENSLBEP00000038263.1"/>
    </source>
</evidence>
<sequence>INIYISELCASVQVFKGTSEIPPVLAGSSADTPRELSVLTGTDVTLGCVFDKLSKQVEWSALTVEWITVDKRGGKSIVYTFEDGKAHLNRAGSVVDKTRLLQSDASLKLCNVTVGDEGLYTLGCSVKTPSLPEKQHETSGLFAHPEISQE</sequence>
<dbReference type="InterPro" id="IPR036179">
    <property type="entry name" value="Ig-like_dom_sf"/>
</dbReference>
<dbReference type="Gene3D" id="2.60.40.10">
    <property type="entry name" value="Immunoglobulins"/>
    <property type="match status" value="1"/>
</dbReference>
<dbReference type="InterPro" id="IPR013783">
    <property type="entry name" value="Ig-like_fold"/>
</dbReference>
<name>A0A3Q3H393_9LABR</name>
<dbReference type="InParanoid" id="A0A3Q3H393"/>
<reference evidence="3" key="2">
    <citation type="submission" date="2025-09" db="UniProtKB">
        <authorList>
            <consortium name="Ensembl"/>
        </authorList>
    </citation>
    <scope>IDENTIFICATION</scope>
</reference>
<dbReference type="AlphaFoldDB" id="A0A3Q3H393"/>
<evidence type="ECO:0000256" key="1">
    <source>
        <dbReference type="SAM" id="MobiDB-lite"/>
    </source>
</evidence>